<proteinExistence type="predicted"/>
<dbReference type="EMBL" id="CABM01000048">
    <property type="protein sequence ID" value="CBH98050.1"/>
    <property type="molecule type" value="Genomic_DNA"/>
</dbReference>
<organism evidence="2">
    <name type="scientific">mine drainage metagenome</name>
    <dbReference type="NCBI Taxonomy" id="410659"/>
    <lineage>
        <taxon>unclassified sequences</taxon>
        <taxon>metagenomes</taxon>
        <taxon>ecological metagenomes</taxon>
    </lineage>
</organism>
<gene>
    <name evidence="2" type="ORF">CARN2_3526</name>
</gene>
<accession>E6PSZ3</accession>
<sequence length="218" mass="24199">MLIQAERTFCRRCQSSMALVRIRWNSIGHSAGSWSPYLSARRIIESCTTSRAASGFCVANCARLKARLSTLRRNAESSCSVGMAQGALGWRSRRSADYAGRSHGKARMEAGFKRGSPDANDAAHGEAVAFLPQACAADPAAMAHRPWMRVNASWEFCNSLIWITRMRPNPEGQVCKRHYKIRKQRMSPVGRQQASKGTFPPCRANPLHTTTFPERSTP</sequence>
<feature type="compositionally biased region" description="Polar residues" evidence="1">
    <location>
        <begin position="207"/>
        <end position="218"/>
    </location>
</feature>
<name>E6PSZ3_9ZZZZ</name>
<evidence type="ECO:0000313" key="2">
    <source>
        <dbReference type="EMBL" id="CBH98050.1"/>
    </source>
</evidence>
<reference evidence="2" key="1">
    <citation type="submission" date="2009-10" db="EMBL/GenBank/DDBJ databases">
        <title>Diversity of trophic interactions inside an arsenic-rich microbial ecosystem.</title>
        <authorList>
            <person name="Bertin P.N."/>
            <person name="Heinrich-Salmeron A."/>
            <person name="Pelletier E."/>
            <person name="Goulhen-Chollet F."/>
            <person name="Arsene-Ploetze F."/>
            <person name="Gallien S."/>
            <person name="Calteau A."/>
            <person name="Vallenet D."/>
            <person name="Casiot C."/>
            <person name="Chane-Woon-Ming B."/>
            <person name="Giloteaux L."/>
            <person name="Barakat M."/>
            <person name="Bonnefoy V."/>
            <person name="Bruneel O."/>
            <person name="Chandler M."/>
            <person name="Cleiss J."/>
            <person name="Duran R."/>
            <person name="Elbaz-Poulichet F."/>
            <person name="Fonknechten N."/>
            <person name="Lauga B."/>
            <person name="Mornico D."/>
            <person name="Ortet P."/>
            <person name="Schaeffer C."/>
            <person name="Siguier P."/>
            <person name="Alexander Thil Smith A."/>
            <person name="Van Dorsselaer A."/>
            <person name="Weissenbach J."/>
            <person name="Medigue C."/>
            <person name="Le Paslier D."/>
        </authorList>
    </citation>
    <scope>NUCLEOTIDE SEQUENCE</scope>
</reference>
<feature type="region of interest" description="Disordered" evidence="1">
    <location>
        <begin position="184"/>
        <end position="218"/>
    </location>
</feature>
<evidence type="ECO:0000256" key="1">
    <source>
        <dbReference type="SAM" id="MobiDB-lite"/>
    </source>
</evidence>
<comment type="caution">
    <text evidence="2">The sequence shown here is derived from an EMBL/GenBank/DDBJ whole genome shotgun (WGS) entry which is preliminary data.</text>
</comment>
<dbReference type="AlphaFoldDB" id="E6PSZ3"/>
<protein>
    <submittedName>
        <fullName evidence="2">Uncharacterized protein</fullName>
    </submittedName>
</protein>